<dbReference type="InterPro" id="IPR050343">
    <property type="entry name" value="RsuA_PseudoU_synthase"/>
</dbReference>
<feature type="domain" description="RNA-binding S4" evidence="6">
    <location>
        <begin position="2"/>
        <end position="65"/>
    </location>
</feature>
<dbReference type="NCBIfam" id="TIGR00093">
    <property type="entry name" value="pseudouridine synthase"/>
    <property type="match status" value="1"/>
</dbReference>
<dbReference type="GO" id="GO:0005829">
    <property type="term" value="C:cytosol"/>
    <property type="evidence" value="ECO:0007669"/>
    <property type="project" value="UniProtKB-ARBA"/>
</dbReference>
<dbReference type="Gene3D" id="3.10.290.10">
    <property type="entry name" value="RNA-binding S4 domain"/>
    <property type="match status" value="1"/>
</dbReference>
<dbReference type="InterPro" id="IPR000748">
    <property type="entry name" value="PsdUridine_synth_RsuA/RluB/E/F"/>
</dbReference>
<evidence type="ECO:0000256" key="4">
    <source>
        <dbReference type="PROSITE-ProRule" id="PRU00182"/>
    </source>
</evidence>
<evidence type="ECO:0000256" key="5">
    <source>
        <dbReference type="RuleBase" id="RU003887"/>
    </source>
</evidence>
<dbReference type="PANTHER" id="PTHR47683:SF2">
    <property type="entry name" value="RNA-BINDING S4 DOMAIN-CONTAINING PROTEIN"/>
    <property type="match status" value="1"/>
</dbReference>
<accession>A0AAU7VQL8</accession>
<dbReference type="GO" id="GO:0120159">
    <property type="term" value="F:rRNA pseudouridine synthase activity"/>
    <property type="evidence" value="ECO:0007669"/>
    <property type="project" value="UniProtKB-ARBA"/>
</dbReference>
<gene>
    <name evidence="7" type="ORF">PRVXT_001187</name>
</gene>
<dbReference type="CDD" id="cd02870">
    <property type="entry name" value="PseudoU_synth_RsuA_like"/>
    <property type="match status" value="1"/>
</dbReference>
<dbReference type="EC" id="5.4.99.-" evidence="5"/>
<keyword evidence="2 4" id="KW-0694">RNA-binding</keyword>
<dbReference type="InterPro" id="IPR002942">
    <property type="entry name" value="S4_RNA-bd"/>
</dbReference>
<dbReference type="RefSeq" id="WP_350344754.1">
    <property type="nucleotide sequence ID" value="NZ_CP158367.1"/>
</dbReference>
<organism evidence="7">
    <name type="scientific">Proteinivorax tanatarense</name>
    <dbReference type="NCBI Taxonomy" id="1260629"/>
    <lineage>
        <taxon>Bacteria</taxon>
        <taxon>Bacillati</taxon>
        <taxon>Bacillota</taxon>
        <taxon>Clostridia</taxon>
        <taxon>Eubacteriales</taxon>
        <taxon>Proteinivoracaceae</taxon>
        <taxon>Proteinivorax</taxon>
    </lineage>
</organism>
<evidence type="ECO:0000256" key="2">
    <source>
        <dbReference type="ARBA" id="ARBA00022884"/>
    </source>
</evidence>
<dbReference type="Gene3D" id="3.30.70.1560">
    <property type="entry name" value="Alpha-L RNA-binding motif"/>
    <property type="match status" value="1"/>
</dbReference>
<dbReference type="InterPro" id="IPR020094">
    <property type="entry name" value="TruA/RsuA/RluB/E/F_N"/>
</dbReference>
<comment type="similarity">
    <text evidence="1 5">Belongs to the pseudouridine synthase RsuA family.</text>
</comment>
<evidence type="ECO:0000259" key="6">
    <source>
        <dbReference type="SMART" id="SM00363"/>
    </source>
</evidence>
<dbReference type="InterPro" id="IPR042092">
    <property type="entry name" value="PsdUridine_s_RsuA/RluB/E/F_cat"/>
</dbReference>
<dbReference type="Gene3D" id="3.30.70.580">
    <property type="entry name" value="Pseudouridine synthase I, catalytic domain, N-terminal subdomain"/>
    <property type="match status" value="1"/>
</dbReference>
<name>A0AAU7VQL8_9FIRM</name>
<reference evidence="7" key="1">
    <citation type="journal article" date="2013" name="Extremophiles">
        <title>Proteinivorax tanatarense gen. nov., sp. nov., an anaerobic, haloalkaliphilic, proteolytic bacterium isolated from a decaying algal bloom, and proposal of Proteinivoraceae fam. nov.</title>
        <authorList>
            <person name="Kevbrin V."/>
            <person name="Boltyanskaya Y."/>
            <person name="Zhilina T."/>
            <person name="Kolganova T."/>
            <person name="Lavrentjeva E."/>
            <person name="Kuznetsov B."/>
        </authorList>
    </citation>
    <scope>NUCLEOTIDE SEQUENCE</scope>
    <source>
        <strain evidence="7">Z-910T</strain>
    </source>
</reference>
<dbReference type="InterPro" id="IPR036986">
    <property type="entry name" value="S4_RNA-bd_sf"/>
</dbReference>
<evidence type="ECO:0000256" key="1">
    <source>
        <dbReference type="ARBA" id="ARBA00008348"/>
    </source>
</evidence>
<dbReference type="SUPFAM" id="SSF55120">
    <property type="entry name" value="Pseudouridine synthase"/>
    <property type="match status" value="1"/>
</dbReference>
<protein>
    <recommendedName>
        <fullName evidence="5">Pseudouridine synthase</fullName>
        <ecNumber evidence="5">5.4.99.-</ecNumber>
    </recommendedName>
</protein>
<dbReference type="Pfam" id="PF00849">
    <property type="entry name" value="PseudoU_synth_2"/>
    <property type="match status" value="1"/>
</dbReference>
<keyword evidence="3 5" id="KW-0413">Isomerase</keyword>
<dbReference type="GO" id="GO:0000455">
    <property type="term" value="P:enzyme-directed rRNA pseudouridine synthesis"/>
    <property type="evidence" value="ECO:0007669"/>
    <property type="project" value="UniProtKB-ARBA"/>
</dbReference>
<dbReference type="PANTHER" id="PTHR47683">
    <property type="entry name" value="PSEUDOURIDINE SYNTHASE FAMILY PROTEIN-RELATED"/>
    <property type="match status" value="1"/>
</dbReference>
<dbReference type="PROSITE" id="PS50889">
    <property type="entry name" value="S4"/>
    <property type="match status" value="1"/>
</dbReference>
<sequence length="235" mass="26893">MERLQKIMANYGIASRRKCEDIIKEGRVKVNGIKVTEMGVKVTSNDKIEVDGRPIMKKPKLEYYLLNKPVGYVTTVDDPQDRKTVLDLIPIKQRVFPVGRLDIMTSGLLLITNDGQLTYKLTHPKFTVKKTYKVLIDKNIKDEEIKKLKNGINLEDGITAPAMAKRLKEGKSGCEIELTIHEGKNRQVRRMINSLGYKVLKLERIKYGFLTLEGVKRGGYRELKAEEVTKLYNLI</sequence>
<dbReference type="InterPro" id="IPR020103">
    <property type="entry name" value="PsdUridine_synth_cat_dom_sf"/>
</dbReference>
<dbReference type="FunFam" id="3.10.290.10:FF:000003">
    <property type="entry name" value="Pseudouridine synthase"/>
    <property type="match status" value="1"/>
</dbReference>
<reference evidence="7" key="2">
    <citation type="submission" date="2024-06" db="EMBL/GenBank/DDBJ databases">
        <authorList>
            <person name="Petrova K.O."/>
            <person name="Toshchakov S.V."/>
            <person name="Boltjanskaja Y.V."/>
            <person name="Kevbrin V."/>
        </authorList>
    </citation>
    <scope>NUCLEOTIDE SEQUENCE</scope>
    <source>
        <strain evidence="7">Z-910T</strain>
    </source>
</reference>
<dbReference type="AlphaFoldDB" id="A0AAU7VQL8"/>
<dbReference type="CDD" id="cd00165">
    <property type="entry name" value="S4"/>
    <property type="match status" value="1"/>
</dbReference>
<evidence type="ECO:0000256" key="3">
    <source>
        <dbReference type="ARBA" id="ARBA00023235"/>
    </source>
</evidence>
<dbReference type="SUPFAM" id="SSF55174">
    <property type="entry name" value="Alpha-L RNA-binding motif"/>
    <property type="match status" value="1"/>
</dbReference>
<dbReference type="Pfam" id="PF01479">
    <property type="entry name" value="S4"/>
    <property type="match status" value="1"/>
</dbReference>
<dbReference type="InterPro" id="IPR006145">
    <property type="entry name" value="PsdUridine_synth_RsuA/RluA"/>
</dbReference>
<dbReference type="FunFam" id="3.30.70.1560:FF:000001">
    <property type="entry name" value="Pseudouridine synthase"/>
    <property type="match status" value="1"/>
</dbReference>
<dbReference type="SMART" id="SM00363">
    <property type="entry name" value="S4"/>
    <property type="match status" value="1"/>
</dbReference>
<dbReference type="PROSITE" id="PS01149">
    <property type="entry name" value="PSI_RSU"/>
    <property type="match status" value="1"/>
</dbReference>
<dbReference type="EMBL" id="CP158367">
    <property type="protein sequence ID" value="XBX76019.1"/>
    <property type="molecule type" value="Genomic_DNA"/>
</dbReference>
<dbReference type="GO" id="GO:0003723">
    <property type="term" value="F:RNA binding"/>
    <property type="evidence" value="ECO:0007669"/>
    <property type="project" value="UniProtKB-KW"/>
</dbReference>
<evidence type="ECO:0000313" key="7">
    <source>
        <dbReference type="EMBL" id="XBX76019.1"/>
    </source>
</evidence>
<dbReference type="InterPro" id="IPR018496">
    <property type="entry name" value="PsdUridine_synth_RsuA/RluB_CS"/>
</dbReference>
<proteinExistence type="inferred from homology"/>